<dbReference type="PANTHER" id="PTHR43022:SF1">
    <property type="entry name" value="PROTEIN SMF"/>
    <property type="match status" value="1"/>
</dbReference>
<feature type="domain" description="Smf/DprA SLOG" evidence="2">
    <location>
        <begin position="80"/>
        <end position="289"/>
    </location>
</feature>
<dbReference type="GO" id="GO:0009294">
    <property type="term" value="P:DNA-mediated transformation"/>
    <property type="evidence" value="ECO:0007669"/>
    <property type="project" value="InterPro"/>
</dbReference>
<dbReference type="EMBL" id="CP106878">
    <property type="protein sequence ID" value="WAA10702.1"/>
    <property type="molecule type" value="Genomic_DNA"/>
</dbReference>
<evidence type="ECO:0000313" key="4">
    <source>
        <dbReference type="Proteomes" id="UP001164718"/>
    </source>
</evidence>
<dbReference type="PANTHER" id="PTHR43022">
    <property type="entry name" value="PROTEIN SMF"/>
    <property type="match status" value="1"/>
</dbReference>
<dbReference type="RefSeq" id="WP_275418501.1">
    <property type="nucleotide sequence ID" value="NZ_CP106878.1"/>
</dbReference>
<protein>
    <submittedName>
        <fullName evidence="3">DNA-processing protein DprA</fullName>
    </submittedName>
</protein>
<dbReference type="InterPro" id="IPR057666">
    <property type="entry name" value="DrpA_SLOG"/>
</dbReference>
<dbReference type="NCBIfam" id="TIGR00732">
    <property type="entry name" value="dprA"/>
    <property type="match status" value="1"/>
</dbReference>
<dbReference type="AlphaFoldDB" id="A0A9E8LWE6"/>
<dbReference type="SUPFAM" id="SSF102405">
    <property type="entry name" value="MCP/YpsA-like"/>
    <property type="match status" value="1"/>
</dbReference>
<evidence type="ECO:0000313" key="3">
    <source>
        <dbReference type="EMBL" id="WAA10702.1"/>
    </source>
</evidence>
<keyword evidence="4" id="KW-1185">Reference proteome</keyword>
<dbReference type="Gene3D" id="3.40.50.450">
    <property type="match status" value="1"/>
</dbReference>
<proteinExistence type="inferred from homology"/>
<dbReference type="Pfam" id="PF02481">
    <property type="entry name" value="DNA_processg_A"/>
    <property type="match status" value="1"/>
</dbReference>
<dbReference type="Proteomes" id="UP001164718">
    <property type="component" value="Chromosome"/>
</dbReference>
<reference evidence="3" key="1">
    <citation type="submission" date="2022-09" db="EMBL/GenBank/DDBJ databases">
        <title>Complete Genomes of Fervidibacillus albus and Fervidibacillus halotolerans isolated from tidal flat sediments.</title>
        <authorList>
            <person name="Kwon K.K."/>
            <person name="Yang S.-H."/>
            <person name="Park M.J."/>
            <person name="Oh H.-M."/>
        </authorList>
    </citation>
    <scope>NUCLEOTIDE SEQUENCE</scope>
    <source>
        <strain evidence="3">MEBiC13591</strain>
    </source>
</reference>
<evidence type="ECO:0000256" key="1">
    <source>
        <dbReference type="ARBA" id="ARBA00006525"/>
    </source>
</evidence>
<dbReference type="InterPro" id="IPR003488">
    <property type="entry name" value="DprA"/>
</dbReference>
<accession>A0A9E8LWE6</accession>
<evidence type="ECO:0000259" key="2">
    <source>
        <dbReference type="Pfam" id="PF02481"/>
    </source>
</evidence>
<dbReference type="KEGG" id="faf:OE104_05135"/>
<organism evidence="3 4">
    <name type="scientific">Fervidibacillus albus</name>
    <dbReference type="NCBI Taxonomy" id="2980026"/>
    <lineage>
        <taxon>Bacteria</taxon>
        <taxon>Bacillati</taxon>
        <taxon>Bacillota</taxon>
        <taxon>Bacilli</taxon>
        <taxon>Bacillales</taxon>
        <taxon>Bacillaceae</taxon>
        <taxon>Fervidibacillus</taxon>
    </lineage>
</organism>
<name>A0A9E8LWE6_9BACI</name>
<sequence>MEYVRKRLIQLHHCRGIGWKTIYKMLKHDCTLEKIFHYTPHELHHYFQLPEKKAKLFFHDLQAIQSVNLIKRYEQKNIQTVTIFDTDYPFLLKQIYQPPFILYCHGNRDLLKQKRMLSVVGTRNPSEYGKDVTKKLIKGLVEQKYVIISGFAKGIDGFAHRDADRFGGKTIAVLGSGLFHIYPKEHDTLFQMLAKRHLFVSEYPPDKRPAKHHFPERNRIIAGMSLGTLVIEGKERSGSLITANFALQEGREVFAVPGPITSATSRGTNLLIQQGAKLVLSVEDIIHELKLME</sequence>
<gene>
    <name evidence="3" type="primary">dprA</name>
    <name evidence="3" type="ORF">OE104_05135</name>
</gene>
<comment type="similarity">
    <text evidence="1">Belongs to the DprA/Smf family.</text>
</comment>